<dbReference type="Proteomes" id="UP000552560">
    <property type="component" value="Unassembled WGS sequence"/>
</dbReference>
<dbReference type="Pfam" id="PF21882">
    <property type="entry name" value="Gp53-like_C"/>
    <property type="match status" value="1"/>
</dbReference>
<gene>
    <name evidence="3" type="ORF">HBO43_18925</name>
</gene>
<feature type="region of interest" description="Disordered" evidence="1">
    <location>
        <begin position="1"/>
        <end position="33"/>
    </location>
</feature>
<evidence type="ECO:0000313" key="4">
    <source>
        <dbReference type="Proteomes" id="UP000552560"/>
    </source>
</evidence>
<dbReference type="Gene3D" id="2.60.40.3940">
    <property type="match status" value="1"/>
</dbReference>
<proteinExistence type="predicted"/>
<protein>
    <recommendedName>
        <fullName evidence="2">Putative tail fiber protein gp53-like C-terminal domain-containing protein</fullName>
    </recommendedName>
</protein>
<evidence type="ECO:0000256" key="1">
    <source>
        <dbReference type="SAM" id="MobiDB-lite"/>
    </source>
</evidence>
<evidence type="ECO:0000313" key="3">
    <source>
        <dbReference type="EMBL" id="NMX98673.1"/>
    </source>
</evidence>
<comment type="caution">
    <text evidence="3">The sequence shown here is derived from an EMBL/GenBank/DDBJ whole genome shotgun (WGS) entry which is preliminary data.</text>
</comment>
<accession>A0A7Y1F447</accession>
<feature type="compositionally biased region" description="Basic and acidic residues" evidence="1">
    <location>
        <begin position="1"/>
        <end position="10"/>
    </location>
</feature>
<organism evidence="3 4">
    <name type="scientific">Pseudomonas veronii</name>
    <dbReference type="NCBI Taxonomy" id="76761"/>
    <lineage>
        <taxon>Bacteria</taxon>
        <taxon>Pseudomonadati</taxon>
        <taxon>Pseudomonadota</taxon>
        <taxon>Gammaproteobacteria</taxon>
        <taxon>Pseudomonadales</taxon>
        <taxon>Pseudomonadaceae</taxon>
        <taxon>Pseudomonas</taxon>
    </lineage>
</organism>
<evidence type="ECO:0000259" key="2">
    <source>
        <dbReference type="Pfam" id="PF21882"/>
    </source>
</evidence>
<name>A0A7Y1F447_PSEVE</name>
<dbReference type="InterPro" id="IPR054075">
    <property type="entry name" value="Gp53-like_C"/>
</dbReference>
<dbReference type="AlphaFoldDB" id="A0A7Y1F447"/>
<reference evidence="3 4" key="1">
    <citation type="journal article" date="2020" name="Front. Microbiol.">
        <title>Genetic Organization of the aprX-lipA2 Operon Affects the Proteolytic Potential of Pseudomonas Species in Milk.</title>
        <authorList>
            <person name="Maier C."/>
            <person name="Huptas C."/>
            <person name="von Neubeck M."/>
            <person name="Scherer S."/>
            <person name="Wenning M."/>
            <person name="Lucking G."/>
        </authorList>
    </citation>
    <scope>NUCLEOTIDE SEQUENCE [LARGE SCALE GENOMIC DNA]</scope>
    <source>
        <strain evidence="3 4">WS 4671</strain>
    </source>
</reference>
<sequence>MSLKLNERYPGRFNNPSAGYPGGSFKNRTTPTAKDGSYLEKDWANDKEGFFQSLLSAAGITANGAVDAVGASQFFDALQALKQIQAGTAFTTAGSAGALTLAPTPVILAYSAPLRLRVKFSQASTGTDTINVSGLGAKNIKQYSSAGAKVAAVFAPNQLADVEYDGTDFVILDQLPSSSGVTPPQFDSSIKLATTAFIRGVGLQFSSYFALGASTTLTAASHAGAMIVGNSASAINATLPLGSTMPAGTAIKFWNFLPGVMTVLAAGSDLIYSPSSATSFPMQQGACVTLVSTGSGAWFAVEGNQQATESFIGAAKIATQTQTNTGADDATIVTPKKLRFGFSTSLTSNGYIVFPSWLGGFIIQWGSVSLSQNATGVAPSVIQYPNAVLFATAIGTANSIQPTSNVQTAINVIARSTTSITLANDDVAQTAYWASFGY</sequence>
<dbReference type="EMBL" id="JAAQWE010000018">
    <property type="protein sequence ID" value="NMX98673.1"/>
    <property type="molecule type" value="Genomic_DNA"/>
</dbReference>
<dbReference type="RefSeq" id="WP_169850645.1">
    <property type="nucleotide sequence ID" value="NZ_JAAQWE010000018.1"/>
</dbReference>
<feature type="domain" description="Putative tail fiber protein gp53-like C-terminal" evidence="2">
    <location>
        <begin position="359"/>
        <end position="438"/>
    </location>
</feature>